<name>A0A6V7HJ22_9HYME</name>
<organism evidence="1 2">
    <name type="scientific">Heterotrigona itama</name>
    <dbReference type="NCBI Taxonomy" id="395501"/>
    <lineage>
        <taxon>Eukaryota</taxon>
        <taxon>Metazoa</taxon>
        <taxon>Ecdysozoa</taxon>
        <taxon>Arthropoda</taxon>
        <taxon>Hexapoda</taxon>
        <taxon>Insecta</taxon>
        <taxon>Pterygota</taxon>
        <taxon>Neoptera</taxon>
        <taxon>Endopterygota</taxon>
        <taxon>Hymenoptera</taxon>
        <taxon>Apocrita</taxon>
        <taxon>Aculeata</taxon>
        <taxon>Apoidea</taxon>
        <taxon>Anthophila</taxon>
        <taxon>Apidae</taxon>
        <taxon>Heterotrigona</taxon>
    </lineage>
</organism>
<sequence>MFRSQCAASRFEHLETGSLTLPSTTQWGSTEPLSRITKDARLRESHLALSDSKIKLVVNSYAIKLVQNSYANKKAVHGEVNNFRCRCDIMPQTRSHGKVHLTEHPPGGASVSEQKGSVFKRRVYQATATVSMAFMARRGELMFRMPGV</sequence>
<accession>A0A6V7HJ22</accession>
<dbReference type="EMBL" id="CAJDYZ010012023">
    <property type="protein sequence ID" value="CAD1480478.1"/>
    <property type="molecule type" value="Genomic_DNA"/>
</dbReference>
<dbReference type="Proteomes" id="UP000752696">
    <property type="component" value="Unassembled WGS sequence"/>
</dbReference>
<keyword evidence="2" id="KW-1185">Reference proteome</keyword>
<evidence type="ECO:0000313" key="1">
    <source>
        <dbReference type="EMBL" id="CAD1480478.1"/>
    </source>
</evidence>
<reference evidence="1" key="1">
    <citation type="submission" date="2020-07" db="EMBL/GenBank/DDBJ databases">
        <authorList>
            <person name="Nazaruddin N."/>
        </authorList>
    </citation>
    <scope>NUCLEOTIDE SEQUENCE</scope>
</reference>
<dbReference type="AlphaFoldDB" id="A0A6V7HJ22"/>
<gene>
    <name evidence="1" type="ORF">MHI_LOCUS938995</name>
</gene>
<proteinExistence type="predicted"/>
<protein>
    <submittedName>
        <fullName evidence="1">Uncharacterized protein</fullName>
    </submittedName>
</protein>
<comment type="caution">
    <text evidence="1">The sequence shown here is derived from an EMBL/GenBank/DDBJ whole genome shotgun (WGS) entry which is preliminary data.</text>
</comment>
<evidence type="ECO:0000313" key="2">
    <source>
        <dbReference type="Proteomes" id="UP000752696"/>
    </source>
</evidence>